<organism evidence="2 3">
    <name type="scientific">Actibacterium naphthalenivorans</name>
    <dbReference type="NCBI Taxonomy" id="1614693"/>
    <lineage>
        <taxon>Bacteria</taxon>
        <taxon>Pseudomonadati</taxon>
        <taxon>Pseudomonadota</taxon>
        <taxon>Alphaproteobacteria</taxon>
        <taxon>Rhodobacterales</taxon>
        <taxon>Roseobacteraceae</taxon>
        <taxon>Actibacterium</taxon>
    </lineage>
</organism>
<dbReference type="RefSeq" id="WP_054538060.1">
    <property type="nucleotide sequence ID" value="NZ_JACIEQ010000001.1"/>
</dbReference>
<reference evidence="2" key="1">
    <citation type="submission" date="2020-08" db="EMBL/GenBank/DDBJ databases">
        <title>Genomic Encyclopedia of Type Strains, Phase IV (KMG-IV): sequencing the most valuable type-strain genomes for metagenomic binning, comparative biology and taxonomic classification.</title>
        <authorList>
            <person name="Goeker M."/>
        </authorList>
    </citation>
    <scope>NUCLEOTIDE SEQUENCE [LARGE SCALE GENOMIC DNA]</scope>
    <source>
        <strain evidence="2">DSM 105040</strain>
    </source>
</reference>
<dbReference type="EMBL" id="JACIEQ010000001">
    <property type="protein sequence ID" value="MBB4020927.1"/>
    <property type="molecule type" value="Genomic_DNA"/>
</dbReference>
<dbReference type="AlphaFoldDB" id="A0A840CFF1"/>
<gene>
    <name evidence="2" type="ORF">GGR17_000718</name>
</gene>
<feature type="transmembrane region" description="Helical" evidence="1">
    <location>
        <begin position="65"/>
        <end position="88"/>
    </location>
</feature>
<keyword evidence="1" id="KW-0812">Transmembrane</keyword>
<comment type="caution">
    <text evidence="2">The sequence shown here is derived from an EMBL/GenBank/DDBJ whole genome shotgun (WGS) entry which is preliminary data.</text>
</comment>
<keyword evidence="1" id="KW-1133">Transmembrane helix</keyword>
<keyword evidence="1" id="KW-0472">Membrane</keyword>
<evidence type="ECO:0000256" key="1">
    <source>
        <dbReference type="SAM" id="Phobius"/>
    </source>
</evidence>
<evidence type="ECO:0000313" key="2">
    <source>
        <dbReference type="EMBL" id="MBB4020927.1"/>
    </source>
</evidence>
<protein>
    <submittedName>
        <fullName evidence="2">Uncharacterized protein</fullName>
    </submittedName>
</protein>
<evidence type="ECO:0000313" key="3">
    <source>
        <dbReference type="Proteomes" id="UP000585681"/>
    </source>
</evidence>
<proteinExistence type="predicted"/>
<keyword evidence="3" id="KW-1185">Reference proteome</keyword>
<dbReference type="Proteomes" id="UP000585681">
    <property type="component" value="Unassembled WGS sequence"/>
</dbReference>
<sequence>METQIDKLRARIREMQEALQDEFDARRERFRYRVTRRRVIFEDDARRAHRAERESLRSFLSRAQFLVIVTAPVIYALIIPFVLLDLFVTVYQTICFPVYGIEKVRRRDYIAIDRQHLAYLNWLQKVNCIYCGYCNGLIEFVREVAGRTEQRWCPIKHARRLASTHARYDGFTDYGDAAAFQAHVRQRAGKSGPPEP</sequence>
<accession>A0A840CFF1</accession>
<name>A0A840CFF1_9RHOB</name>